<keyword evidence="2" id="KW-0472">Membrane</keyword>
<keyword evidence="4" id="KW-1185">Reference proteome</keyword>
<keyword evidence="2" id="KW-0812">Transmembrane</keyword>
<evidence type="ECO:0000313" key="3">
    <source>
        <dbReference type="EMBL" id="MDX6848516.1"/>
    </source>
</evidence>
<feature type="transmembrane region" description="Helical" evidence="2">
    <location>
        <begin position="20"/>
        <end position="40"/>
    </location>
</feature>
<evidence type="ECO:0000256" key="2">
    <source>
        <dbReference type="SAM" id="Phobius"/>
    </source>
</evidence>
<evidence type="ECO:0008006" key="5">
    <source>
        <dbReference type="Google" id="ProtNLM"/>
    </source>
</evidence>
<dbReference type="EMBL" id="JAXAFO010000005">
    <property type="protein sequence ID" value="MDX6848516.1"/>
    <property type="molecule type" value="Genomic_DNA"/>
</dbReference>
<sequence length="229" mass="25647">MSASPQNFSFTFSRRELIPLLLAFLAAVALTFFTLGVIFYDGNPEPKSSSQKLRKISFAPTPPPPPPPVENTPIEDQVQQTLSSNLTNMTASTSVAFSQKPNILNTTLNEIPELNLNDYQLDFSGELEGSLQAYDVEELDERPKILSSRKSMIPSELTKKGINFVEAQVDILIDRYGDVHIKRIVDPGYNEMVPVIRSHIDALKFSTPLKNGAPVNAEYLFIIRFRVFK</sequence>
<proteinExistence type="predicted"/>
<dbReference type="Proteomes" id="UP001273505">
    <property type="component" value="Unassembled WGS sequence"/>
</dbReference>
<evidence type="ECO:0000256" key="1">
    <source>
        <dbReference type="SAM" id="MobiDB-lite"/>
    </source>
</evidence>
<dbReference type="RefSeq" id="WP_302724765.1">
    <property type="nucleotide sequence ID" value="NZ_JAULRU010000823.1"/>
</dbReference>
<protein>
    <recommendedName>
        <fullName evidence="5">TonB C-terminal domain-containing protein</fullName>
    </recommendedName>
</protein>
<keyword evidence="2" id="KW-1133">Transmembrane helix</keyword>
<comment type="caution">
    <text evidence="3">The sequence shown here is derived from an EMBL/GenBank/DDBJ whole genome shotgun (WGS) entry which is preliminary data.</text>
</comment>
<evidence type="ECO:0000313" key="4">
    <source>
        <dbReference type="Proteomes" id="UP001273505"/>
    </source>
</evidence>
<accession>A0ABU4RWG1</accession>
<feature type="region of interest" description="Disordered" evidence="1">
    <location>
        <begin position="50"/>
        <end position="72"/>
    </location>
</feature>
<name>A0ABU4RWG1_9GAMM</name>
<feature type="compositionally biased region" description="Pro residues" evidence="1">
    <location>
        <begin position="60"/>
        <end position="70"/>
    </location>
</feature>
<organism evidence="3 4">
    <name type="scientific">Gilvimarinus gilvus</name>
    <dbReference type="NCBI Taxonomy" id="3058038"/>
    <lineage>
        <taxon>Bacteria</taxon>
        <taxon>Pseudomonadati</taxon>
        <taxon>Pseudomonadota</taxon>
        <taxon>Gammaproteobacteria</taxon>
        <taxon>Cellvibrionales</taxon>
        <taxon>Cellvibrionaceae</taxon>
        <taxon>Gilvimarinus</taxon>
    </lineage>
</organism>
<gene>
    <name evidence="3" type="ORF">SCD92_04035</name>
</gene>
<reference evidence="3 4" key="1">
    <citation type="submission" date="2023-11" db="EMBL/GenBank/DDBJ databases">
        <title>Gilvimarinus fulvus sp. nov., isolated from the surface of Kelp.</title>
        <authorList>
            <person name="Sun Y.Y."/>
            <person name="Gong Y."/>
            <person name="Du Z.J."/>
        </authorList>
    </citation>
    <scope>NUCLEOTIDE SEQUENCE [LARGE SCALE GENOMIC DNA]</scope>
    <source>
        <strain evidence="3 4">SDUM040013</strain>
    </source>
</reference>